<evidence type="ECO:0000313" key="8">
    <source>
        <dbReference type="Proteomes" id="UP000241587"/>
    </source>
</evidence>
<keyword evidence="8" id="KW-1185">Reference proteome</keyword>
<dbReference type="NCBIfam" id="NF037982">
    <property type="entry name" value="Nramp_1"/>
    <property type="match status" value="1"/>
</dbReference>
<evidence type="ECO:0000256" key="4">
    <source>
        <dbReference type="ARBA" id="ARBA00023136"/>
    </source>
</evidence>
<feature type="compositionally biased region" description="Basic and acidic residues" evidence="5">
    <location>
        <begin position="1"/>
        <end position="15"/>
    </location>
</feature>
<dbReference type="OrthoDB" id="409173at2759"/>
<evidence type="ECO:0000313" key="7">
    <source>
        <dbReference type="EMBL" id="PTD02602.1"/>
    </source>
</evidence>
<dbReference type="GO" id="GO:0005384">
    <property type="term" value="F:manganese ion transmembrane transporter activity"/>
    <property type="evidence" value="ECO:0007669"/>
    <property type="project" value="TreeGrafter"/>
</dbReference>
<feature type="transmembrane region" description="Helical" evidence="6">
    <location>
        <begin position="439"/>
        <end position="465"/>
    </location>
</feature>
<keyword evidence="4 6" id="KW-0472">Membrane</keyword>
<feature type="transmembrane region" description="Helical" evidence="6">
    <location>
        <begin position="486"/>
        <end position="508"/>
    </location>
</feature>
<name>A0A2T4GGB6_FUSCU</name>
<accession>A0A2T4GGB6</accession>
<dbReference type="EMBL" id="PVEM01000016">
    <property type="protein sequence ID" value="PTD02602.1"/>
    <property type="molecule type" value="Genomic_DNA"/>
</dbReference>
<dbReference type="Proteomes" id="UP000241587">
    <property type="component" value="Unassembled WGS sequence"/>
</dbReference>
<feature type="region of interest" description="Disordered" evidence="5">
    <location>
        <begin position="1"/>
        <end position="78"/>
    </location>
</feature>
<dbReference type="GO" id="GO:0030026">
    <property type="term" value="P:intracellular manganese ion homeostasis"/>
    <property type="evidence" value="ECO:0007669"/>
    <property type="project" value="TreeGrafter"/>
</dbReference>
<feature type="compositionally biased region" description="Polar residues" evidence="5">
    <location>
        <begin position="17"/>
        <end position="35"/>
    </location>
</feature>
<feature type="transmembrane region" description="Helical" evidence="6">
    <location>
        <begin position="275"/>
        <end position="297"/>
    </location>
</feature>
<comment type="subcellular location">
    <subcellularLocation>
        <location evidence="1">Membrane</location>
        <topology evidence="1">Multi-pass membrane protein</topology>
    </subcellularLocation>
</comment>
<reference evidence="7 8" key="1">
    <citation type="submission" date="2018-02" db="EMBL/GenBank/DDBJ databases">
        <title>Fusarium culmorum secondary metabolites in fungal-bacterial-plant interactions.</title>
        <authorList>
            <person name="Schmidt R."/>
        </authorList>
    </citation>
    <scope>NUCLEOTIDE SEQUENCE [LARGE SCALE GENOMIC DNA]</scope>
    <source>
        <strain evidence="7 8">PV</strain>
    </source>
</reference>
<dbReference type="PRINTS" id="PR00447">
    <property type="entry name" value="NATRESASSCMP"/>
</dbReference>
<protein>
    <submittedName>
        <fullName evidence="7">Manganese transporter SMF1</fullName>
    </submittedName>
</protein>
<keyword evidence="2 6" id="KW-0812">Transmembrane</keyword>
<evidence type="ECO:0000256" key="2">
    <source>
        <dbReference type="ARBA" id="ARBA00022692"/>
    </source>
</evidence>
<gene>
    <name evidence="7" type="ORF">FCULG_00009224</name>
</gene>
<feature type="transmembrane region" description="Helical" evidence="6">
    <location>
        <begin position="242"/>
        <end position="263"/>
    </location>
</feature>
<feature type="transmembrane region" description="Helical" evidence="6">
    <location>
        <begin position="514"/>
        <end position="533"/>
    </location>
</feature>
<feature type="region of interest" description="Disordered" evidence="5">
    <location>
        <begin position="93"/>
        <end position="115"/>
    </location>
</feature>
<dbReference type="GO" id="GO:0015086">
    <property type="term" value="F:cadmium ion transmembrane transporter activity"/>
    <property type="evidence" value="ECO:0007669"/>
    <property type="project" value="TreeGrafter"/>
</dbReference>
<feature type="transmembrane region" description="Helical" evidence="6">
    <location>
        <begin position="131"/>
        <end position="149"/>
    </location>
</feature>
<evidence type="ECO:0000256" key="1">
    <source>
        <dbReference type="ARBA" id="ARBA00004141"/>
    </source>
</evidence>
<dbReference type="NCBIfam" id="TIGR01197">
    <property type="entry name" value="nramp"/>
    <property type="match status" value="1"/>
</dbReference>
<sequence>MNRTSRTDEPYEGEQKGYNQSPNPLSADLTTNQDLKSIVDGTTIRRGTQSPSLYNSALDDDIRQTLDPDAGSGGARGSELVNKDVSQLMGSEVEQAAQSPFPHSPSSNSASGLGGDKGGTLSWGNRLKNGIFKFCSFIGPGFLIAVAYIDPGNYSTGVAAGATYQFKLLFVVLMANLFAIFLQTLCIKLGTVSGLNLAQACRAFLPRWANFGLYFFAEAAIIATDIAEVIGFAIALNLLIPAIPLVAGCAISILDVMLILLFYQPHGSMKGLRVFESFIVMLVLGVVICFCIQLSLIRETNVGSIFRGYLPSSAITEQKGLYQACGILGATVMPHSLYLGSGIVQPRLRSFDAKHNLLPENIQSPSNDSNDINKGYYIPSLRAIQHCYRASAIELAIALFTFALFVNSSIVIVSGVSLHNKPDAPEADIFSIHKLLSESISSVAGTIFALALLLSGVSAGIVCTITGQMVSEGALNWRLRPWLRRLVTRGISIIPSVVIAAAVGRSGLNDALNASQVVLSIILPFVSAPLIYFTCLNKYMTVKPGGAGFGTNCDRETTRNRNEEALARDEIGSVKMANSWYTAAFAVLLWLVITVLNVANLVLLGLKDVCSTRRDKAT</sequence>
<comment type="caution">
    <text evidence="7">The sequence shown here is derived from an EMBL/GenBank/DDBJ whole genome shotgun (WGS) entry which is preliminary data.</text>
</comment>
<proteinExistence type="predicted"/>
<feature type="transmembrane region" description="Helical" evidence="6">
    <location>
        <begin position="580"/>
        <end position="606"/>
    </location>
</feature>
<dbReference type="PANTHER" id="PTHR11706">
    <property type="entry name" value="SOLUTE CARRIER PROTEIN FAMILY 11 MEMBER"/>
    <property type="match status" value="1"/>
</dbReference>
<feature type="transmembrane region" description="Helical" evidence="6">
    <location>
        <begin position="395"/>
        <end position="419"/>
    </location>
</feature>
<dbReference type="PANTHER" id="PTHR11706:SF101">
    <property type="entry name" value="MANGANESE TRANSPORTER SMF1"/>
    <property type="match status" value="1"/>
</dbReference>
<feature type="compositionally biased region" description="Polar residues" evidence="5">
    <location>
        <begin position="45"/>
        <end position="55"/>
    </location>
</feature>
<dbReference type="GO" id="GO:0005886">
    <property type="term" value="C:plasma membrane"/>
    <property type="evidence" value="ECO:0007669"/>
    <property type="project" value="TreeGrafter"/>
</dbReference>
<feature type="transmembrane region" description="Helical" evidence="6">
    <location>
        <begin position="211"/>
        <end position="236"/>
    </location>
</feature>
<feature type="transmembrane region" description="Helical" evidence="6">
    <location>
        <begin position="169"/>
        <end position="190"/>
    </location>
</feature>
<evidence type="ECO:0000256" key="5">
    <source>
        <dbReference type="SAM" id="MobiDB-lite"/>
    </source>
</evidence>
<evidence type="ECO:0000256" key="3">
    <source>
        <dbReference type="ARBA" id="ARBA00022989"/>
    </source>
</evidence>
<keyword evidence="3 6" id="KW-1133">Transmembrane helix</keyword>
<evidence type="ECO:0000256" key="6">
    <source>
        <dbReference type="SAM" id="Phobius"/>
    </source>
</evidence>
<feature type="transmembrane region" description="Helical" evidence="6">
    <location>
        <begin position="320"/>
        <end position="340"/>
    </location>
</feature>
<dbReference type="AlphaFoldDB" id="A0A2T4GGB6"/>
<dbReference type="GO" id="GO:0034755">
    <property type="term" value="P:iron ion transmembrane transport"/>
    <property type="evidence" value="ECO:0007669"/>
    <property type="project" value="TreeGrafter"/>
</dbReference>
<dbReference type="Pfam" id="PF01566">
    <property type="entry name" value="Nramp"/>
    <property type="match status" value="1"/>
</dbReference>
<organism evidence="7 8">
    <name type="scientific">Fusarium culmorum</name>
    <dbReference type="NCBI Taxonomy" id="5516"/>
    <lineage>
        <taxon>Eukaryota</taxon>
        <taxon>Fungi</taxon>
        <taxon>Dikarya</taxon>
        <taxon>Ascomycota</taxon>
        <taxon>Pezizomycotina</taxon>
        <taxon>Sordariomycetes</taxon>
        <taxon>Hypocreomycetidae</taxon>
        <taxon>Hypocreales</taxon>
        <taxon>Nectriaceae</taxon>
        <taxon>Fusarium</taxon>
    </lineage>
</organism>
<dbReference type="InterPro" id="IPR001046">
    <property type="entry name" value="NRAMP_fam"/>
</dbReference>
<dbReference type="OMA" id="STYLVWT"/>